<protein>
    <submittedName>
        <fullName evidence="1">Uncharacterized protein</fullName>
    </submittedName>
</protein>
<organism evidence="1 2">
    <name type="scientific">Pontibacter ummariensis</name>
    <dbReference type="NCBI Taxonomy" id="1610492"/>
    <lineage>
        <taxon>Bacteria</taxon>
        <taxon>Pseudomonadati</taxon>
        <taxon>Bacteroidota</taxon>
        <taxon>Cytophagia</taxon>
        <taxon>Cytophagales</taxon>
        <taxon>Hymenobacteraceae</taxon>
        <taxon>Pontibacter</taxon>
    </lineage>
</organism>
<dbReference type="RefSeq" id="WP_089317323.1">
    <property type="nucleotide sequence ID" value="NZ_FZOQ01000001.1"/>
</dbReference>
<dbReference type="AlphaFoldDB" id="A0A239BBX4"/>
<name>A0A239BBX4_9BACT</name>
<gene>
    <name evidence="1" type="ORF">SAMN06296052_101245</name>
</gene>
<reference evidence="2" key="1">
    <citation type="submission" date="2017-06" db="EMBL/GenBank/DDBJ databases">
        <authorList>
            <person name="Varghese N."/>
            <person name="Submissions S."/>
        </authorList>
    </citation>
    <scope>NUCLEOTIDE SEQUENCE [LARGE SCALE GENOMIC DNA]</scope>
    <source>
        <strain evidence="2">NKM1</strain>
    </source>
</reference>
<sequence length="299" mass="33716">MKAPIKVYLREMRREFGYIPTWEPTRQIILGSVGVFKKNIFTRLSELKDFGIGFEMESDQQPGILEYSSPNGFAITTKVADASPIPGSSIPQDKAGLIIDFSRDNTIIFRANGASTPTIRDLSHVQSEVIRLYKEGKWDKNWSVVTEAVYADRCTLLISTHRNAKAELVASGNFDLSDIDLANEIFHSNQHSFRGLVVNLVARQSISPLFKLMKLKSSRRISPTLRSMDVDPMDQVTPATADQFNLYLGEVTFEELVKEEEELLAPQDVLQRALPLQVGQGRESLLGRRVENLLPYDLR</sequence>
<keyword evidence="2" id="KW-1185">Reference proteome</keyword>
<proteinExistence type="predicted"/>
<dbReference type="EMBL" id="FZOQ01000001">
    <property type="protein sequence ID" value="SNS04503.1"/>
    <property type="molecule type" value="Genomic_DNA"/>
</dbReference>
<accession>A0A239BBX4</accession>
<dbReference type="OrthoDB" id="677487at2"/>
<dbReference type="Proteomes" id="UP000198432">
    <property type="component" value="Unassembled WGS sequence"/>
</dbReference>
<evidence type="ECO:0000313" key="1">
    <source>
        <dbReference type="EMBL" id="SNS04503.1"/>
    </source>
</evidence>
<evidence type="ECO:0000313" key="2">
    <source>
        <dbReference type="Proteomes" id="UP000198432"/>
    </source>
</evidence>